<dbReference type="GO" id="GO:0004146">
    <property type="term" value="F:dihydrofolate reductase activity"/>
    <property type="evidence" value="ECO:0007669"/>
    <property type="project" value="InterPro"/>
</dbReference>
<dbReference type="PROSITE" id="PS50013">
    <property type="entry name" value="CHROMO_2"/>
    <property type="match status" value="2"/>
</dbReference>
<comment type="caution">
    <text evidence="13">The sequence shown here is derived from an EMBL/GenBank/DDBJ whole genome shotgun (WGS) entry which is preliminary data.</text>
</comment>
<dbReference type="Proteomes" id="UP000318582">
    <property type="component" value="Unassembled WGS sequence"/>
</dbReference>
<feature type="compositionally biased region" description="Basic residues" evidence="8">
    <location>
        <begin position="2307"/>
        <end position="2319"/>
    </location>
</feature>
<dbReference type="Gene3D" id="2.40.50.40">
    <property type="match status" value="2"/>
</dbReference>
<keyword evidence="7" id="KW-0539">Nucleus</keyword>
<dbReference type="PANTHER" id="PTHR45623:SF14">
    <property type="entry name" value="CHROMODOMAIN-HELICASE-DNA-BINDING PROTEIN 1"/>
    <property type="match status" value="1"/>
</dbReference>
<dbReference type="InterPro" id="IPR001796">
    <property type="entry name" value="DHFR_dom"/>
</dbReference>
<organism evidence="13 14">
    <name type="scientific">Powellomyces hirtus</name>
    <dbReference type="NCBI Taxonomy" id="109895"/>
    <lineage>
        <taxon>Eukaryota</taxon>
        <taxon>Fungi</taxon>
        <taxon>Fungi incertae sedis</taxon>
        <taxon>Chytridiomycota</taxon>
        <taxon>Chytridiomycota incertae sedis</taxon>
        <taxon>Chytridiomycetes</taxon>
        <taxon>Spizellomycetales</taxon>
        <taxon>Powellomycetaceae</taxon>
        <taxon>Powellomyces</taxon>
    </lineage>
</organism>
<dbReference type="PRINTS" id="PR00070">
    <property type="entry name" value="DHFR"/>
</dbReference>
<reference evidence="13 14" key="1">
    <citation type="journal article" date="2019" name="Sci. Rep.">
        <title>Comparative genomics of chytrid fungi reveal insights into the obligate biotrophic and pathogenic lifestyle of Synchytrium endobioticum.</title>
        <authorList>
            <person name="van de Vossenberg B.T.L.H."/>
            <person name="Warris S."/>
            <person name="Nguyen H.D.T."/>
            <person name="van Gent-Pelzer M.P.E."/>
            <person name="Joly D.L."/>
            <person name="van de Geest H.C."/>
            <person name="Bonants P.J.M."/>
            <person name="Smith D.S."/>
            <person name="Levesque C.A."/>
            <person name="van der Lee T.A.J."/>
        </authorList>
    </citation>
    <scope>NUCLEOTIDE SEQUENCE [LARGE SCALE GENOMIC DNA]</scope>
    <source>
        <strain evidence="13 14">CBS 809.83</strain>
    </source>
</reference>
<feature type="domain" description="Chromo" evidence="9">
    <location>
        <begin position="948"/>
        <end position="1010"/>
    </location>
</feature>
<feature type="region of interest" description="Disordered" evidence="8">
    <location>
        <begin position="2023"/>
        <end position="2052"/>
    </location>
</feature>
<feature type="domain" description="Helicase C-terminal" evidence="11">
    <location>
        <begin position="1452"/>
        <end position="1613"/>
    </location>
</feature>
<dbReference type="GO" id="GO:0003677">
    <property type="term" value="F:DNA binding"/>
    <property type="evidence" value="ECO:0007669"/>
    <property type="project" value="UniProtKB-KW"/>
</dbReference>
<dbReference type="PROSITE" id="PS51192">
    <property type="entry name" value="HELICASE_ATP_BIND_1"/>
    <property type="match status" value="1"/>
</dbReference>
<dbReference type="Pfam" id="PF23588">
    <property type="entry name" value="HTH_CHD1_Hrp3"/>
    <property type="match status" value="1"/>
</dbReference>
<dbReference type="PROSITE" id="PS51194">
    <property type="entry name" value="HELICASE_CTER"/>
    <property type="match status" value="1"/>
</dbReference>
<feature type="compositionally biased region" description="Acidic residues" evidence="8">
    <location>
        <begin position="923"/>
        <end position="934"/>
    </location>
</feature>
<dbReference type="InterPro" id="IPR056302">
    <property type="entry name" value="CHD1-2/Hrp3_HTH"/>
</dbReference>
<dbReference type="GO" id="GO:0003682">
    <property type="term" value="F:chromatin binding"/>
    <property type="evidence" value="ECO:0007669"/>
    <property type="project" value="TreeGrafter"/>
</dbReference>
<evidence type="ECO:0000259" key="10">
    <source>
        <dbReference type="PROSITE" id="PS51192"/>
    </source>
</evidence>
<keyword evidence="6" id="KW-0238">DNA-binding</keyword>
<name>A0A507DP47_9FUNG</name>
<evidence type="ECO:0000256" key="2">
    <source>
        <dbReference type="ARBA" id="ARBA00022737"/>
    </source>
</evidence>
<feature type="region of interest" description="Disordered" evidence="8">
    <location>
        <begin position="819"/>
        <end position="955"/>
    </location>
</feature>
<dbReference type="InterPro" id="IPR014001">
    <property type="entry name" value="Helicase_ATP-bd"/>
</dbReference>
<dbReference type="InterPro" id="IPR027417">
    <property type="entry name" value="P-loop_NTPase"/>
</dbReference>
<accession>A0A507DP47</accession>
<dbReference type="GO" id="GO:0042393">
    <property type="term" value="F:histone binding"/>
    <property type="evidence" value="ECO:0007669"/>
    <property type="project" value="TreeGrafter"/>
</dbReference>
<feature type="region of interest" description="Disordered" evidence="8">
    <location>
        <begin position="329"/>
        <end position="384"/>
    </location>
</feature>
<dbReference type="InterPro" id="IPR000953">
    <property type="entry name" value="Chromo/chromo_shadow_dom"/>
</dbReference>
<feature type="region of interest" description="Disordered" evidence="8">
    <location>
        <begin position="1970"/>
        <end position="1995"/>
    </location>
</feature>
<feature type="compositionally biased region" description="Acidic residues" evidence="8">
    <location>
        <begin position="832"/>
        <end position="842"/>
    </location>
</feature>
<dbReference type="GO" id="GO:0140658">
    <property type="term" value="F:ATP-dependent chromatin remodeler activity"/>
    <property type="evidence" value="ECO:0007669"/>
    <property type="project" value="TreeGrafter"/>
</dbReference>
<dbReference type="GO" id="GO:0005524">
    <property type="term" value="F:ATP binding"/>
    <property type="evidence" value="ECO:0007669"/>
    <property type="project" value="UniProtKB-KW"/>
</dbReference>
<evidence type="ECO:0000256" key="3">
    <source>
        <dbReference type="ARBA" id="ARBA00022741"/>
    </source>
</evidence>
<dbReference type="Pfam" id="PF00176">
    <property type="entry name" value="SNF2-rel_dom"/>
    <property type="match status" value="1"/>
</dbReference>
<dbReference type="GO" id="GO:0016887">
    <property type="term" value="F:ATP hydrolysis activity"/>
    <property type="evidence" value="ECO:0007669"/>
    <property type="project" value="TreeGrafter"/>
</dbReference>
<evidence type="ECO:0000256" key="1">
    <source>
        <dbReference type="ARBA" id="ARBA00004123"/>
    </source>
</evidence>
<evidence type="ECO:0000256" key="8">
    <source>
        <dbReference type="SAM" id="MobiDB-lite"/>
    </source>
</evidence>
<dbReference type="SUPFAM" id="SSF53597">
    <property type="entry name" value="Dihydrofolate reductase-like"/>
    <property type="match status" value="1"/>
</dbReference>
<keyword evidence="4" id="KW-0378">Hydrolase</keyword>
<dbReference type="InterPro" id="IPR024072">
    <property type="entry name" value="DHFR-like_dom_sf"/>
</dbReference>
<feature type="compositionally biased region" description="Basic residues" evidence="8">
    <location>
        <begin position="846"/>
        <end position="857"/>
    </location>
</feature>
<feature type="region of interest" description="Disordered" evidence="8">
    <location>
        <begin position="743"/>
        <end position="790"/>
    </location>
</feature>
<evidence type="ECO:0000256" key="6">
    <source>
        <dbReference type="ARBA" id="ARBA00023125"/>
    </source>
</evidence>
<evidence type="ECO:0000256" key="5">
    <source>
        <dbReference type="ARBA" id="ARBA00022840"/>
    </source>
</evidence>
<dbReference type="Pfam" id="PF00271">
    <property type="entry name" value="Helicase_C"/>
    <property type="match status" value="1"/>
</dbReference>
<protein>
    <submittedName>
        <fullName evidence="13">Dihydrofolate reductase</fullName>
    </submittedName>
</protein>
<dbReference type="InterPro" id="IPR001650">
    <property type="entry name" value="Helicase_C-like"/>
</dbReference>
<feature type="compositionally biased region" description="Basic and acidic residues" evidence="8">
    <location>
        <begin position="2033"/>
        <end position="2052"/>
    </location>
</feature>
<dbReference type="SMART" id="SM00298">
    <property type="entry name" value="CHROMO"/>
    <property type="match status" value="2"/>
</dbReference>
<dbReference type="PANTHER" id="PTHR45623">
    <property type="entry name" value="CHROMODOMAIN-HELICASE-DNA-BINDING PROTEIN 3-RELATED-RELATED"/>
    <property type="match status" value="1"/>
</dbReference>
<dbReference type="Gene3D" id="3.40.50.10810">
    <property type="entry name" value="Tandem AAA-ATPase domain"/>
    <property type="match status" value="1"/>
</dbReference>
<dbReference type="Pfam" id="PF00186">
    <property type="entry name" value="DHFR_1"/>
    <property type="match status" value="1"/>
</dbReference>
<dbReference type="SUPFAM" id="SSF52540">
    <property type="entry name" value="P-loop containing nucleoside triphosphate hydrolases"/>
    <property type="match status" value="2"/>
</dbReference>
<dbReference type="PROSITE" id="PS51330">
    <property type="entry name" value="DHFR_2"/>
    <property type="match status" value="1"/>
</dbReference>
<evidence type="ECO:0000313" key="14">
    <source>
        <dbReference type="Proteomes" id="UP000318582"/>
    </source>
</evidence>
<dbReference type="Gene3D" id="3.40.50.300">
    <property type="entry name" value="P-loop containing nucleotide triphosphate hydrolases"/>
    <property type="match status" value="1"/>
</dbReference>
<dbReference type="GO" id="GO:0005634">
    <property type="term" value="C:nucleus"/>
    <property type="evidence" value="ECO:0007669"/>
    <property type="project" value="UniProtKB-SubCell"/>
</dbReference>
<dbReference type="STRING" id="109895.A0A507DP47"/>
<dbReference type="GO" id="GO:0000785">
    <property type="term" value="C:chromatin"/>
    <property type="evidence" value="ECO:0007669"/>
    <property type="project" value="TreeGrafter"/>
</dbReference>
<dbReference type="GO" id="GO:0046654">
    <property type="term" value="P:tetrahydrofolate biosynthetic process"/>
    <property type="evidence" value="ECO:0007669"/>
    <property type="project" value="InterPro"/>
</dbReference>
<feature type="domain" description="Chromo" evidence="9">
    <location>
        <begin position="1037"/>
        <end position="1102"/>
    </location>
</feature>
<evidence type="ECO:0000259" key="11">
    <source>
        <dbReference type="PROSITE" id="PS51194"/>
    </source>
</evidence>
<feature type="compositionally biased region" description="Low complexity" evidence="8">
    <location>
        <begin position="2236"/>
        <end position="2251"/>
    </location>
</feature>
<feature type="compositionally biased region" description="Basic and acidic residues" evidence="8">
    <location>
        <begin position="858"/>
        <end position="871"/>
    </location>
</feature>
<dbReference type="Gene3D" id="1.10.10.60">
    <property type="entry name" value="Homeodomain-like"/>
    <property type="match status" value="1"/>
</dbReference>
<dbReference type="EMBL" id="QEAQ01000243">
    <property type="protein sequence ID" value="TPX53191.1"/>
    <property type="molecule type" value="Genomic_DNA"/>
</dbReference>
<keyword evidence="14" id="KW-1185">Reference proteome</keyword>
<dbReference type="Gene3D" id="3.40.430.10">
    <property type="entry name" value="Dihydrofolate Reductase, subunit A"/>
    <property type="match status" value="1"/>
</dbReference>
<feature type="domain" description="DHFR" evidence="12">
    <location>
        <begin position="6"/>
        <end position="216"/>
    </location>
</feature>
<feature type="region of interest" description="Disordered" evidence="8">
    <location>
        <begin position="1713"/>
        <end position="1764"/>
    </location>
</feature>
<evidence type="ECO:0000313" key="13">
    <source>
        <dbReference type="EMBL" id="TPX53191.1"/>
    </source>
</evidence>
<gene>
    <name evidence="13" type="primary">DFR1</name>
    <name evidence="13" type="ORF">PhCBS80983_g06347</name>
</gene>
<feature type="region of interest" description="Disordered" evidence="8">
    <location>
        <begin position="2176"/>
        <end position="2385"/>
    </location>
</feature>
<keyword evidence="5" id="KW-0067">ATP-binding</keyword>
<feature type="compositionally biased region" description="Basic and acidic residues" evidence="8">
    <location>
        <begin position="2320"/>
        <end position="2377"/>
    </location>
</feature>
<keyword evidence="2" id="KW-0677">Repeat</keyword>
<dbReference type="InterPro" id="IPR038718">
    <property type="entry name" value="SNF2-like_sf"/>
</dbReference>
<dbReference type="Pfam" id="PF00385">
    <property type="entry name" value="Chromo"/>
    <property type="match status" value="1"/>
</dbReference>
<dbReference type="SMART" id="SM00490">
    <property type="entry name" value="HELICc"/>
    <property type="match status" value="1"/>
</dbReference>
<dbReference type="GO" id="GO:0034728">
    <property type="term" value="P:nucleosome organization"/>
    <property type="evidence" value="ECO:0007669"/>
    <property type="project" value="TreeGrafter"/>
</dbReference>
<feature type="compositionally biased region" description="Basic and acidic residues" evidence="8">
    <location>
        <begin position="755"/>
        <end position="771"/>
    </location>
</feature>
<comment type="subcellular location">
    <subcellularLocation>
        <location evidence="1">Nucleus</location>
    </subcellularLocation>
</comment>
<proteinExistence type="predicted"/>
<evidence type="ECO:0000259" key="12">
    <source>
        <dbReference type="PROSITE" id="PS51330"/>
    </source>
</evidence>
<evidence type="ECO:0000256" key="7">
    <source>
        <dbReference type="ARBA" id="ARBA00023242"/>
    </source>
</evidence>
<feature type="domain" description="Helicase ATP-binding" evidence="10">
    <location>
        <begin position="1141"/>
        <end position="1319"/>
    </location>
</feature>
<dbReference type="InterPro" id="IPR049730">
    <property type="entry name" value="SNF2/RAD54-like_C"/>
</dbReference>
<evidence type="ECO:0000259" key="9">
    <source>
        <dbReference type="PROSITE" id="PS50013"/>
    </source>
</evidence>
<dbReference type="SMART" id="SM00487">
    <property type="entry name" value="DEXDc"/>
    <property type="match status" value="1"/>
</dbReference>
<dbReference type="CDD" id="cd18793">
    <property type="entry name" value="SF2_C_SNF"/>
    <property type="match status" value="1"/>
</dbReference>
<dbReference type="InterPro" id="IPR023780">
    <property type="entry name" value="Chromo_domain"/>
</dbReference>
<feature type="compositionally biased region" description="Basic residues" evidence="8">
    <location>
        <begin position="1747"/>
        <end position="1759"/>
    </location>
</feature>
<sequence>MPPVTSLTLIVAALSNGGVGRNGELPWRIAGDMRYFQRVTTWMGRRPGSAFPPSSNMDASQGSAPLNVVIMGRKTWESIPRAFRPLTHRMNIVLSRSDEVQAEVRSASTRDSPTYGFSSLELALNNLQNLPHSSVFIIGGAQLYSSTMTHPLCTQILLTTLDANHHIECDAFFPRIPTEKFRRTSWNELADLLGPECPHGGLEEKGFRYEFQLWKKRDIETSFLSSSKTHPRVAAWTCVKGALPMDTSAQSYNPATDVPEKAGSGADAVIGRSYSLSHSHPLLSLQIDPSMILLPSDVSSYSTILPEDLVTASGVDPPPEGIYSPVFSPEKSHGTNTTNHNGKITSPAATVRSEAGWGGSLNSSIGATPSEYAAQEQDDEDDDDMEAYESLIRRVEEVLSDMGHSANSHDGEDPETSLLAKVHEILQLGSSTDVDSDATTIVARDISTVRQQRVIEDNRTAVNQMAVPTDKRSCRDGRREDIEAPHAYDRDGQANGSMTAINFSLADGTYADVTKQPHRRDIMPRTPASHGLRHHINESRGTRDAYLARKRQGALHSPQKAPPASSPSSFSSHNLGGMAGSSSIYIPTIEYESIISEDTMVERELAPLMAKYNPALPHALGTHDPTPPRFPATNNTTTNETNISSLSIDTASSATFADQLSVASLEYMKRHALMQTSPAPSPPQRAADPFARLLPADARAKREHLSKILDVERIRRLPKLGMPDGLGRDVDDLFDSDLSSESVAMSVDGENDSAEEYHENGSAAESEKIFSDESSASEAPRPQKRKVILRKNSMKKEFEIAEANPDLYGLRRSGRARITPDRLTLGNRGGDETSESDISDDDYGSRKKKAPKKGRLRSRAEVNRNRKEIHQDFTASFSDPEEDSGSDFESAKAKKRRQRRSPTWEDDIPRYSTRQRNPALTYNEDDENDSEDDRMDVVEESPAQDTGPSIDGFWDTKTREDGETLYLVKWTGRSFRELEWCTLSQLDYMKGLKKLDKFLKDREDIQMQLDDPYITDEDRERLLMEVNDRMDILEDHKKVDRIIKNKVESPTGDNPSGISYLVKWCGVGYEEATWETATSLTDDQADIDKYLDRSNSRNLPDYNSECRPSHRRPFQPFMAQTFLRGENELRMFQNLGVNWAAELWHKNQNGILADEMGLGKTVQTVSLLAYLFHVQNVYGPHLVVVPLGTITAWSREFAKWAPDMNVVTYQGNSKGRAMIREHEFYTLRNRQNKPPKKILAFNVILTTYEMIITDKAYLSRIPWCMLAVDEAHRLKNEASKLHQALAKEYTTANRFLLTGTPLQNNIQELMALIQFLRPDLSLDMKLEIDLDATDNADQQSKIQYLHQLLKPITMRRMKKEVETSLPGKSEKMLRIPMTDSQRALYQAIYTKNLSDVKNGSQEAMNISLQNIVMQLKKASNSTWLFPNCRLQTNAPRSEMFREFLRSSGKMQILDQLLTRFAAQGHRVLIFSQMVTMLNLLADYLVYKGMQFQRLDGTVPSEARKRAMDHFNAPGSTDFAFLLSTRAGGLGLNLETADTVILFDQDWNPQNDLQAIARAHRIGQKNTVQVFRFITADTVEEEIVERAKRKMVLEYAVIHQMEGHTSTVDQQKLAEELKKPGRDELATILKFGAKKLFSQKADNGTDANSEQEKVDLDEILAKAETTDLGQAQGGLGASEEFMERWKTLNIEMDQVQWDSLITATEEQKAQADALLKDTVPATPLPKKKTATRPSYAEEEDEEDEKVAAKQKKGGKPKPRKNAQMNTLDKKAAGDLANALMTWGDMDRKFKEIVSQANLTEKTEEAVIKAAQEIIELCEKAVREHDKALGHQATKAEKEKAIFIEYKGAKDINARKMVERLPLMKALISELKSHKNILSYRIDQTDLGSTQKWDSKPSWNTRDDSMLIVGMYRHGFGNWRVIQADEELGFERKFHLGGERSSDSKDKLLPKKLHLDRRALYLLKEIKTRQEEYRASRDKSTKKRDRGSVGAEKPTGVTLKLKIKKDKSQTDESALPKIKIRDDATTKLPNFRHKTPAEQRKSEDAAQDDGKDLFKGYHENNENLEKYLKPHHGPLAKLVEPVPSFNEKCDYALYIKDLMLSEFMPVARALDVVIDEEKIPTARERLRAQLFRYMAENHFFRDEHGGIIDWRMLLKWWTDHKHDKPKVVVSPTKHLTPEEILNYPSPKLRRRRSSSAKELPSPPRDNRRSSSDSQNTGQKRRESSDVTSTPTTIHHDPPSAGYRASSSSSAPNSGTKRRHEDEPSDSAPVRPAKKSGGILDGYKIPKKPGVVIVKERSPSQISALDVKRKPQRSRSRSRSRSKSPDRRRNRDYEGERDRRRSEQYRDRERERERDRDRDHRRGDAWRADHHRDRSRERGGRRFSPYRR</sequence>
<feature type="region of interest" description="Disordered" evidence="8">
    <location>
        <begin position="550"/>
        <end position="574"/>
    </location>
</feature>
<evidence type="ECO:0000256" key="4">
    <source>
        <dbReference type="ARBA" id="ARBA00022801"/>
    </source>
</evidence>
<dbReference type="InterPro" id="IPR000330">
    <property type="entry name" value="SNF2_N"/>
</dbReference>
<dbReference type="SUPFAM" id="SSF54160">
    <property type="entry name" value="Chromo domain-like"/>
    <property type="match status" value="2"/>
</dbReference>
<dbReference type="InterPro" id="IPR016197">
    <property type="entry name" value="Chromo-like_dom_sf"/>
</dbReference>
<dbReference type="CDD" id="cd00209">
    <property type="entry name" value="DHFR"/>
    <property type="match status" value="1"/>
</dbReference>
<feature type="compositionally biased region" description="Polar residues" evidence="8">
    <location>
        <begin position="334"/>
        <end position="348"/>
    </location>
</feature>
<keyword evidence="3" id="KW-0547">Nucleotide-binding</keyword>